<dbReference type="PANTHER" id="PTHR35450:SF2">
    <property type="entry name" value="REVERSE TRANSCRIPTASE DOMAIN-CONTAINING PROTEIN"/>
    <property type="match status" value="1"/>
</dbReference>
<comment type="caution">
    <text evidence="1">The sequence shown here is derived from an EMBL/GenBank/DDBJ whole genome shotgun (WGS) entry which is preliminary data.</text>
</comment>
<keyword evidence="1" id="KW-0695">RNA-directed DNA polymerase</keyword>
<keyword evidence="2" id="KW-1185">Reference proteome</keyword>
<evidence type="ECO:0000313" key="1">
    <source>
        <dbReference type="EMBL" id="OWZ00241.1"/>
    </source>
</evidence>
<keyword evidence="1" id="KW-0808">Transferase</keyword>
<dbReference type="EMBL" id="NBNE01007776">
    <property type="protein sequence ID" value="OWZ00241.1"/>
    <property type="molecule type" value="Genomic_DNA"/>
</dbReference>
<accession>A0A225V430</accession>
<evidence type="ECO:0000313" key="2">
    <source>
        <dbReference type="Proteomes" id="UP000198211"/>
    </source>
</evidence>
<dbReference type="OrthoDB" id="113999at2759"/>
<keyword evidence="1" id="KW-0548">Nucleotidyltransferase</keyword>
<reference evidence="2" key="1">
    <citation type="submission" date="2017-03" db="EMBL/GenBank/DDBJ databases">
        <title>Phytopthora megakarya and P. palmivora, two closely related causual agents of cacao black pod achieved similar genome size and gene model numbers by different mechanisms.</title>
        <authorList>
            <person name="Ali S."/>
            <person name="Shao J."/>
            <person name="Larry D.J."/>
            <person name="Kronmiller B."/>
            <person name="Shen D."/>
            <person name="Strem M.D."/>
            <person name="Melnick R.L."/>
            <person name="Guiltinan M.J."/>
            <person name="Tyler B.M."/>
            <person name="Meinhardt L.W."/>
            <person name="Bailey B.A."/>
        </authorList>
    </citation>
    <scope>NUCLEOTIDE SEQUENCE [LARGE SCALE GENOMIC DNA]</scope>
    <source>
        <strain evidence="2">zdho120</strain>
    </source>
</reference>
<dbReference type="AlphaFoldDB" id="A0A225V430"/>
<organism evidence="1 2">
    <name type="scientific">Phytophthora megakarya</name>
    <dbReference type="NCBI Taxonomy" id="4795"/>
    <lineage>
        <taxon>Eukaryota</taxon>
        <taxon>Sar</taxon>
        <taxon>Stramenopiles</taxon>
        <taxon>Oomycota</taxon>
        <taxon>Peronosporomycetes</taxon>
        <taxon>Peronosporales</taxon>
        <taxon>Peronosporaceae</taxon>
        <taxon>Phytophthora</taxon>
    </lineage>
</organism>
<dbReference type="GO" id="GO:0003964">
    <property type="term" value="F:RNA-directed DNA polymerase activity"/>
    <property type="evidence" value="ECO:0007669"/>
    <property type="project" value="UniProtKB-KW"/>
</dbReference>
<gene>
    <name evidence="1" type="ORF">PHMEG_00028611</name>
</gene>
<sequence>MQLRFGETAIPKIELTKGYKYLGVADSYDPGPKATQLTELLTTVKRELATLCRSPLAPSQILKSIKVYLYPKLEYCLRHLRPPQAQLQGLLRLPKSATTSFFYAPTSKGGLGLLPLTDCHRVPQIAHGWQMLHSDDECARFTAINQLKQVIDKRYHLDRQH</sequence>
<dbReference type="Proteomes" id="UP000198211">
    <property type="component" value="Unassembled WGS sequence"/>
</dbReference>
<dbReference type="PANTHER" id="PTHR35450">
    <property type="entry name" value="REVERSE TRANSCRIPTASE DOMAIN-CONTAINING PROTEIN"/>
    <property type="match status" value="1"/>
</dbReference>
<name>A0A225V430_9STRA</name>
<protein>
    <submittedName>
        <fullName evidence="1">Reverse transcriptase</fullName>
    </submittedName>
</protein>
<proteinExistence type="predicted"/>